<comment type="catalytic activity">
    <reaction evidence="7 8">
        <text>RNA(n) + a ribonucleoside 5'-triphosphate = RNA(n+1) + diphosphate</text>
        <dbReference type="Rhea" id="RHEA:21248"/>
        <dbReference type="Rhea" id="RHEA-COMP:14527"/>
        <dbReference type="Rhea" id="RHEA-COMP:17342"/>
        <dbReference type="ChEBI" id="CHEBI:33019"/>
        <dbReference type="ChEBI" id="CHEBI:61557"/>
        <dbReference type="ChEBI" id="CHEBI:140395"/>
        <dbReference type="EC" id="2.7.7.48"/>
    </reaction>
</comment>
<protein>
    <recommendedName>
        <fullName evidence="8">RNA-directed RNA polymerase</fullName>
        <ecNumber evidence="8">2.7.7.48</ecNumber>
    </recommendedName>
</protein>
<accession>A0A5Q0TWC7</accession>
<organism evidence="10">
    <name type="scientific">Lindangsbacken virus</name>
    <dbReference type="NCBI Taxonomy" id="2651947"/>
    <lineage>
        <taxon>Viruses</taxon>
        <taxon>Riboviria</taxon>
        <taxon>Orthornavirae</taxon>
        <taxon>Duplornaviricota</taxon>
        <taxon>Chrymotiviricetes</taxon>
        <taxon>Ghabrivirales</taxon>
        <taxon>Alphatotivirineae</taxon>
        <taxon>Orthototiviridae</taxon>
        <taxon>Totivirus</taxon>
    </lineage>
</organism>
<dbReference type="PROSITE" id="PS50507">
    <property type="entry name" value="RDRP_SSRNA_POS"/>
    <property type="match status" value="1"/>
</dbReference>
<name>A0A5Q0TWC7_9VIRU</name>
<reference evidence="10" key="1">
    <citation type="journal article" date="2019" name="Viruses">
        <title>Meta-Transcriptomic Comparison of the RNA Viromes of the Mosquito Vectors Culex pipiens and Culex torrentium in Northern Europe.</title>
        <authorList>
            <person name="Pettersson J.H.O."/>
            <person name="Shi M."/>
            <person name="Eden J.-S."/>
            <person name="Holmes E.C."/>
            <person name="Hesson J.C."/>
        </authorList>
    </citation>
    <scope>NUCLEOTIDE SEQUENCE</scope>
    <source>
        <strain evidence="10">OTU78</strain>
    </source>
</reference>
<evidence type="ECO:0000256" key="1">
    <source>
        <dbReference type="ARBA" id="ARBA00010455"/>
    </source>
</evidence>
<keyword evidence="6 8" id="KW-0693">Viral RNA replication</keyword>
<dbReference type="InterPro" id="IPR001795">
    <property type="entry name" value="RNA-dir_pol_luteovirus"/>
</dbReference>
<dbReference type="GO" id="GO:0000166">
    <property type="term" value="F:nucleotide binding"/>
    <property type="evidence" value="ECO:0007669"/>
    <property type="project" value="UniProtKB-KW"/>
</dbReference>
<sequence length="878" mass="98935">MTGCPKRSTGRIPFVINLSNTWTIARSSLCGVLLIGGGKCFLDLVDKFYVFSKDLAVARDTSLSFVRSVGELIESYIEDLGTLRLDAPGFNVRHVLKASSVADESVSVNALGGSTVLVYDVNTYSDLRKKCQRKRELITPSGRRFFCNFSPKSLTSLQRYARNVPGLGDHSTFLKPLLFYHRALGVVKNADLTQRVLNGLVRCVRTLEAFCVERGLFGIVDDVVRQFLSDVDKLTFVMCQKNASLSLVYSSLHGLSTMGGPRGWTKESVERNLSDWVQGQRIMPYEKMDHLDGLLDRWFDGWVSESSSEFLSFDEFVSDPMRWSTGGGAKSSKMGLNNKEITGRNKWFWALSHLSEGKDLFSVAKEEGNDANVALKEEVKTRCVITTPQASYLRQCYILYRLGKPRFLKSTLSDPNLVTVLAGSRKDYFICIDSSSFDHSVSKSWILNVLMKLRNRVDPELALLIDEEMSSIDSMNIIFGDKTFKYENGLLSGWRMTSFLGSLLSALVCEHINFKLGIKLEYIVQGDDIIMLCPRPLDQERVLACCDEFGIVTNAKKTTIGRFGEFLKYRYGYGKVQGYAARAVRSIFYANPWLDSQTVSKPDEVAGKWWTLLSRLGVTHNGLFKNPEGRNWFMESVVDDVRGWVGNTISRFKIRKCLETPISMGGLGVFETCTIADMNNKSEVISMSIMDTDSGLIGDERFVELFAKSTIVRAGTVRDRVVKINTLVRSFKDDLLDFRARYSKVVSSVTRTVFDAGSNIFRTLLTEVAKCRNYPPIVDRLLRNTFGPCAEVYRPRFLEKANRWLDIARWLSGDTLKGVCPPSLFADTRYDSELVTSLAGMASTMFLNLPNVTANHSYLMSVFAFYRFRQSRCILHAL</sequence>
<evidence type="ECO:0000313" key="10">
    <source>
        <dbReference type="EMBL" id="QGA70947.1"/>
    </source>
</evidence>
<evidence type="ECO:0000256" key="7">
    <source>
        <dbReference type="ARBA" id="ARBA00048744"/>
    </source>
</evidence>
<evidence type="ECO:0000259" key="9">
    <source>
        <dbReference type="PROSITE" id="PS50507"/>
    </source>
</evidence>
<keyword evidence="2 8" id="KW-0696">RNA-directed RNA polymerase</keyword>
<evidence type="ECO:0000256" key="6">
    <source>
        <dbReference type="ARBA" id="ARBA00022953"/>
    </source>
</evidence>
<evidence type="ECO:0000256" key="4">
    <source>
        <dbReference type="ARBA" id="ARBA00022695"/>
    </source>
</evidence>
<dbReference type="Gene3D" id="3.30.70.270">
    <property type="match status" value="1"/>
</dbReference>
<dbReference type="SUPFAM" id="SSF56672">
    <property type="entry name" value="DNA/RNA polymerases"/>
    <property type="match status" value="1"/>
</dbReference>
<dbReference type="InterPro" id="IPR007094">
    <property type="entry name" value="RNA-dir_pol_PSvirus"/>
</dbReference>
<dbReference type="InterPro" id="IPR043128">
    <property type="entry name" value="Rev_trsase/Diguanyl_cyclase"/>
</dbReference>
<evidence type="ECO:0000256" key="2">
    <source>
        <dbReference type="ARBA" id="ARBA00022484"/>
    </source>
</evidence>
<feature type="domain" description="RdRp catalytic" evidence="9">
    <location>
        <begin position="427"/>
        <end position="541"/>
    </location>
</feature>
<dbReference type="InterPro" id="IPR043502">
    <property type="entry name" value="DNA/RNA_pol_sf"/>
</dbReference>
<keyword evidence="4 8" id="KW-0548">Nucleotidyltransferase</keyword>
<dbReference type="EC" id="2.7.7.48" evidence="8"/>
<evidence type="ECO:0000256" key="8">
    <source>
        <dbReference type="RuleBase" id="RU364050"/>
    </source>
</evidence>
<keyword evidence="5 8" id="KW-0547">Nucleotide-binding</keyword>
<dbReference type="GO" id="GO:0039694">
    <property type="term" value="P:viral RNA genome replication"/>
    <property type="evidence" value="ECO:0007669"/>
    <property type="project" value="InterPro"/>
</dbReference>
<dbReference type="GO" id="GO:0003968">
    <property type="term" value="F:RNA-directed RNA polymerase activity"/>
    <property type="evidence" value="ECO:0007669"/>
    <property type="project" value="UniProtKB-KW"/>
</dbReference>
<proteinExistence type="inferred from homology"/>
<dbReference type="GO" id="GO:0006351">
    <property type="term" value="P:DNA-templated transcription"/>
    <property type="evidence" value="ECO:0007669"/>
    <property type="project" value="InterPro"/>
</dbReference>
<dbReference type="Pfam" id="PF02123">
    <property type="entry name" value="RdRP_4"/>
    <property type="match status" value="1"/>
</dbReference>
<evidence type="ECO:0000256" key="5">
    <source>
        <dbReference type="ARBA" id="ARBA00022741"/>
    </source>
</evidence>
<dbReference type="GO" id="GO:0003723">
    <property type="term" value="F:RNA binding"/>
    <property type="evidence" value="ECO:0007669"/>
    <property type="project" value="InterPro"/>
</dbReference>
<comment type="similarity">
    <text evidence="1">Belongs to the totiviridae RNA-directed RNA polymerase family.</text>
</comment>
<keyword evidence="3 8" id="KW-0808">Transferase</keyword>
<dbReference type="EMBL" id="MK440653">
    <property type="protein sequence ID" value="QGA70947.1"/>
    <property type="molecule type" value="Genomic_RNA"/>
</dbReference>
<evidence type="ECO:0000256" key="3">
    <source>
        <dbReference type="ARBA" id="ARBA00022679"/>
    </source>
</evidence>